<organism evidence="2 3">
    <name type="scientific">Suillus plorans</name>
    <dbReference type="NCBI Taxonomy" id="116603"/>
    <lineage>
        <taxon>Eukaryota</taxon>
        <taxon>Fungi</taxon>
        <taxon>Dikarya</taxon>
        <taxon>Basidiomycota</taxon>
        <taxon>Agaricomycotina</taxon>
        <taxon>Agaricomycetes</taxon>
        <taxon>Agaricomycetidae</taxon>
        <taxon>Boletales</taxon>
        <taxon>Suillineae</taxon>
        <taxon>Suillaceae</taxon>
        <taxon>Suillus</taxon>
    </lineage>
</organism>
<dbReference type="Proteomes" id="UP000719766">
    <property type="component" value="Unassembled WGS sequence"/>
</dbReference>
<keyword evidence="3" id="KW-1185">Reference proteome</keyword>
<protein>
    <submittedName>
        <fullName evidence="2">Uncharacterized protein</fullName>
    </submittedName>
</protein>
<reference evidence="2" key="1">
    <citation type="journal article" date="2020" name="New Phytol.">
        <title>Comparative genomics reveals dynamic genome evolution in host specialist ectomycorrhizal fungi.</title>
        <authorList>
            <person name="Lofgren L.A."/>
            <person name="Nguyen N.H."/>
            <person name="Vilgalys R."/>
            <person name="Ruytinx J."/>
            <person name="Liao H.L."/>
            <person name="Branco S."/>
            <person name="Kuo A."/>
            <person name="LaButti K."/>
            <person name="Lipzen A."/>
            <person name="Andreopoulos W."/>
            <person name="Pangilinan J."/>
            <person name="Riley R."/>
            <person name="Hundley H."/>
            <person name="Na H."/>
            <person name="Barry K."/>
            <person name="Grigoriev I.V."/>
            <person name="Stajich J.E."/>
            <person name="Kennedy P.G."/>
        </authorList>
    </citation>
    <scope>NUCLEOTIDE SEQUENCE</scope>
    <source>
        <strain evidence="2">S12</strain>
    </source>
</reference>
<dbReference type="OrthoDB" id="2674159at2759"/>
<accession>A0A9P7AKB3</accession>
<dbReference type="GeneID" id="64594131"/>
<evidence type="ECO:0000256" key="1">
    <source>
        <dbReference type="SAM" id="MobiDB-lite"/>
    </source>
</evidence>
<proteinExistence type="predicted"/>
<comment type="caution">
    <text evidence="2">The sequence shown here is derived from an EMBL/GenBank/DDBJ whole genome shotgun (WGS) entry which is preliminary data.</text>
</comment>
<evidence type="ECO:0000313" key="2">
    <source>
        <dbReference type="EMBL" id="KAG1791219.1"/>
    </source>
</evidence>
<name>A0A9P7AKB3_9AGAM</name>
<dbReference type="AlphaFoldDB" id="A0A9P7AKB3"/>
<dbReference type="RefSeq" id="XP_041158104.1">
    <property type="nucleotide sequence ID" value="XM_041300367.1"/>
</dbReference>
<gene>
    <name evidence="2" type="ORF">HD556DRAFT_1310089</name>
</gene>
<feature type="region of interest" description="Disordered" evidence="1">
    <location>
        <begin position="125"/>
        <end position="156"/>
    </location>
</feature>
<evidence type="ECO:0000313" key="3">
    <source>
        <dbReference type="Proteomes" id="UP000719766"/>
    </source>
</evidence>
<sequence>MCAQTKTISRTIREYGNGPHIPGLLLSCVKELLRVRGITPQVWPNWHSIGYDNPRLLKHAWCSKIVAWEALGDHTFDLPVAPGPSVGSILVELPSPPIVASNVAGSSSKATSESWEKGKGKVVVANPEPEADGNRKRKSPMIPALPSQPPKSVMETHKRAKTTHLAKLKEFVKSEDDDDSLTQPVSGGVPMVVLPRLSAYAISSKLLEVIRPPQPTPATLAVAPPVIDTSDILIPGPMKQPLPGLPQDGMALRNSVGQEDRQPLYVLCLLHHQEDQMYLRVAPSTSGVSCSALNVPIPDLHTMAMAIQDGAARVAILEACMAEQDGNIDTLQCLHEGLRREIILRHPSFPLLYPPANATSLLLHQPILPSMSPPKSALPPLIDLLMAGMELPPLKLKDPSAIEGLMFEPGQLELEGPQMSGEGVMFEPSQVEPNGPQMSGDIVDPDPCHWFSAITAPISLTV</sequence>
<dbReference type="PROSITE" id="PS51257">
    <property type="entry name" value="PROKAR_LIPOPROTEIN"/>
    <property type="match status" value="1"/>
</dbReference>
<dbReference type="EMBL" id="JABBWE010000044">
    <property type="protein sequence ID" value="KAG1791219.1"/>
    <property type="molecule type" value="Genomic_DNA"/>
</dbReference>